<dbReference type="HOGENOM" id="CLU_013206_1_1_1"/>
<proteinExistence type="predicted"/>
<evidence type="ECO:0000256" key="1">
    <source>
        <dbReference type="SAM" id="MobiDB-lite"/>
    </source>
</evidence>
<dbReference type="EnsemblProtists" id="Phyra84321">
    <property type="protein sequence ID" value="Phyra84321"/>
    <property type="gene ID" value="Phyra84321"/>
</dbReference>
<reference evidence="4" key="2">
    <citation type="submission" date="2015-06" db="UniProtKB">
        <authorList>
            <consortium name="EnsemblProtists"/>
        </authorList>
    </citation>
    <scope>IDENTIFICATION</scope>
    <source>
        <strain evidence="4">Pr102</strain>
    </source>
</reference>
<evidence type="ECO:0000313" key="5">
    <source>
        <dbReference type="Proteomes" id="UP000005238"/>
    </source>
</evidence>
<dbReference type="PANTHER" id="PTHR33223">
    <property type="entry name" value="CCHC-TYPE DOMAIN-CONTAINING PROTEIN"/>
    <property type="match status" value="1"/>
</dbReference>
<feature type="compositionally biased region" description="Basic residues" evidence="1">
    <location>
        <begin position="119"/>
        <end position="132"/>
    </location>
</feature>
<sequence>MVRVPGSSGDSQGFHRESTEKDVKIKTEPGNESSTEDGSPPTALKAPGSSDRESAGRSSDDVKEEGSARDLEEKPQPPPQVPSGTPADRDSHRDPPDEVPPVKTEGPSSKTTPPASHPTAKKNKSKTSRKKLKAPESEAEDQEDRNTWTDEQLESAFFYKDLYKFLHEDPVMKIMRPKPIGELQGPVKAPKEVTNQLDAVKLLMRMLNEAGIVLGSFNANELFDLALPVIREATLNLFAKLTPLVGSVVPVQRTRPTPTRSQTGSSQYASATSEAGSDSSIELQRMTLGPAGATMLQSRQERSEAKPTEIVPHDPVQAPPERMQSFFNAAMERFLKEQQMTVTPPAAVQNSPTGAQDVDMESVGSNRPDHSHASEYDPDDLSVGVTPRAAVASAGATSGGALSATRIRVSAISELKEFSGKDNDEDRARSWFSKLKSAFTRDQAPDGEKCLVFGDLLTGPARNWYRQLSRTTRGNWKELSKNFQTQYCGRGVSVERQYYHARKRSDESPLEYLHRLNVAGLRAQLSIKDGSIETRREHVDHFIETLDDRDLASQLALLRIPDADTLEETLRYRQRAKARQGKTVYGSIKPKQKTPTGITPSANARAVRTVRTTANSSESEPETSGSEGEGDLRKVYFASTPDQPTRSRSDQDQRRLSRDSNDRRLDRPTGLPEGDIPRKPCSHCGSAKHTDLGCWKRLTCEKCGKKGHPTDRCLFVCKACGEVHGAGECPMEEFYNLIRQWYCCQEGASGSCRIPVGYRLLVMSPSPVFPAQDQDPDYAFAMDATPTTTARINKFNGTNFHTWKFKMQMVLEERELWEVTSGEVKLEHCTTTADQATFKRKSRLAAAAGSLGQGRA</sequence>
<dbReference type="STRING" id="164328.H3H1X8"/>
<feature type="compositionally biased region" description="Low complexity" evidence="1">
    <location>
        <begin position="616"/>
        <end position="626"/>
    </location>
</feature>
<dbReference type="VEuPathDB" id="FungiDB:KRP22_14138"/>
<feature type="compositionally biased region" description="Polar residues" evidence="1">
    <location>
        <begin position="593"/>
        <end position="602"/>
    </location>
</feature>
<dbReference type="AlphaFoldDB" id="H3H1X8"/>
<dbReference type="PANTHER" id="PTHR33223:SF6">
    <property type="entry name" value="CCHC-TYPE DOMAIN-CONTAINING PROTEIN"/>
    <property type="match status" value="1"/>
</dbReference>
<dbReference type="EMBL" id="DS566107">
    <property type="status" value="NOT_ANNOTATED_CDS"/>
    <property type="molecule type" value="Genomic_DNA"/>
</dbReference>
<feature type="region of interest" description="Disordered" evidence="1">
    <location>
        <begin position="340"/>
        <end position="383"/>
    </location>
</feature>
<organism evidence="4 5">
    <name type="scientific">Phytophthora ramorum</name>
    <name type="common">Sudden oak death agent</name>
    <dbReference type="NCBI Taxonomy" id="164328"/>
    <lineage>
        <taxon>Eukaryota</taxon>
        <taxon>Sar</taxon>
        <taxon>Stramenopiles</taxon>
        <taxon>Oomycota</taxon>
        <taxon>Peronosporomycetes</taxon>
        <taxon>Peronosporales</taxon>
        <taxon>Peronosporaceae</taxon>
        <taxon>Phytophthora</taxon>
    </lineage>
</organism>
<feature type="compositionally biased region" description="Basic and acidic residues" evidence="1">
    <location>
        <begin position="50"/>
        <end position="75"/>
    </location>
</feature>
<feature type="domain" description="DUF4219" evidence="3">
    <location>
        <begin position="795"/>
        <end position="820"/>
    </location>
</feature>
<dbReference type="Pfam" id="PF03732">
    <property type="entry name" value="Retrotrans_gag"/>
    <property type="match status" value="1"/>
</dbReference>
<dbReference type="InParanoid" id="H3H1X8"/>
<feature type="compositionally biased region" description="Low complexity" evidence="1">
    <location>
        <begin position="252"/>
        <end position="267"/>
    </location>
</feature>
<protein>
    <recommendedName>
        <fullName evidence="6">CCHC-type domain-containing protein</fullName>
    </recommendedName>
</protein>
<feature type="region of interest" description="Disordered" evidence="1">
    <location>
        <begin position="575"/>
        <end position="678"/>
    </location>
</feature>
<feature type="compositionally biased region" description="Polar residues" evidence="1">
    <location>
        <begin position="340"/>
        <end position="354"/>
    </location>
</feature>
<dbReference type="InterPro" id="IPR025314">
    <property type="entry name" value="DUF4219"/>
</dbReference>
<dbReference type="Proteomes" id="UP000005238">
    <property type="component" value="Unassembled WGS sequence"/>
</dbReference>
<evidence type="ECO:0000259" key="2">
    <source>
        <dbReference type="Pfam" id="PF03732"/>
    </source>
</evidence>
<dbReference type="Pfam" id="PF13961">
    <property type="entry name" value="DUF4219"/>
    <property type="match status" value="1"/>
</dbReference>
<accession>H3H1X8</accession>
<dbReference type="VEuPathDB" id="FungiDB:KRP23_14746"/>
<evidence type="ECO:0000259" key="3">
    <source>
        <dbReference type="Pfam" id="PF13961"/>
    </source>
</evidence>
<name>H3H1X8_PHYRM</name>
<evidence type="ECO:0000313" key="4">
    <source>
        <dbReference type="EnsemblProtists" id="Phyra84321"/>
    </source>
</evidence>
<keyword evidence="5" id="KW-1185">Reference proteome</keyword>
<dbReference type="eggNOG" id="ENOG502QQ1F">
    <property type="taxonomic scope" value="Eukaryota"/>
</dbReference>
<feature type="compositionally biased region" description="Polar residues" evidence="1">
    <location>
        <begin position="268"/>
        <end position="281"/>
    </location>
</feature>
<feature type="region of interest" description="Disordered" evidence="1">
    <location>
        <begin position="252"/>
        <end position="281"/>
    </location>
</feature>
<feature type="region of interest" description="Disordered" evidence="1">
    <location>
        <begin position="294"/>
        <end position="320"/>
    </location>
</feature>
<feature type="compositionally biased region" description="Basic and acidic residues" evidence="1">
    <location>
        <begin position="87"/>
        <end position="96"/>
    </location>
</feature>
<evidence type="ECO:0008006" key="6">
    <source>
        <dbReference type="Google" id="ProtNLM"/>
    </source>
</evidence>
<feature type="compositionally biased region" description="Basic and acidic residues" evidence="1">
    <location>
        <begin position="645"/>
        <end position="667"/>
    </location>
</feature>
<feature type="compositionally biased region" description="Basic and acidic residues" evidence="1">
    <location>
        <begin position="13"/>
        <end position="29"/>
    </location>
</feature>
<reference evidence="5" key="1">
    <citation type="journal article" date="2006" name="Science">
        <title>Phytophthora genome sequences uncover evolutionary origins and mechanisms of pathogenesis.</title>
        <authorList>
            <person name="Tyler B.M."/>
            <person name="Tripathy S."/>
            <person name="Zhang X."/>
            <person name="Dehal P."/>
            <person name="Jiang R.H."/>
            <person name="Aerts A."/>
            <person name="Arredondo F.D."/>
            <person name="Baxter L."/>
            <person name="Bensasson D."/>
            <person name="Beynon J.L."/>
            <person name="Chapman J."/>
            <person name="Damasceno C.M."/>
            <person name="Dorrance A.E."/>
            <person name="Dou D."/>
            <person name="Dickerman A.W."/>
            <person name="Dubchak I.L."/>
            <person name="Garbelotto M."/>
            <person name="Gijzen M."/>
            <person name="Gordon S.G."/>
            <person name="Govers F."/>
            <person name="Grunwald N.J."/>
            <person name="Huang W."/>
            <person name="Ivors K.L."/>
            <person name="Jones R.W."/>
            <person name="Kamoun S."/>
            <person name="Krampis K."/>
            <person name="Lamour K.H."/>
            <person name="Lee M.K."/>
            <person name="McDonald W.H."/>
            <person name="Medina M."/>
            <person name="Meijer H.J."/>
            <person name="Nordberg E.K."/>
            <person name="Maclean D.J."/>
            <person name="Ospina-Giraldo M.D."/>
            <person name="Morris P.F."/>
            <person name="Phuntumart V."/>
            <person name="Putnam N.H."/>
            <person name="Rash S."/>
            <person name="Rose J.K."/>
            <person name="Sakihama Y."/>
            <person name="Salamov A.A."/>
            <person name="Savidor A."/>
            <person name="Scheuring C.F."/>
            <person name="Smith B.M."/>
            <person name="Sobral B.W."/>
            <person name="Terry A."/>
            <person name="Torto-Alalibo T.A."/>
            <person name="Win J."/>
            <person name="Xu Z."/>
            <person name="Zhang H."/>
            <person name="Grigoriev I.V."/>
            <person name="Rokhsar D.S."/>
            <person name="Boore J.L."/>
        </authorList>
    </citation>
    <scope>NUCLEOTIDE SEQUENCE [LARGE SCALE GENOMIC DNA]</scope>
    <source>
        <strain evidence="5">Pr102</strain>
    </source>
</reference>
<feature type="region of interest" description="Disordered" evidence="1">
    <location>
        <begin position="1"/>
        <end position="147"/>
    </location>
</feature>
<feature type="domain" description="Retrotransposon gag" evidence="2">
    <location>
        <begin position="457"/>
        <end position="524"/>
    </location>
</feature>
<dbReference type="InterPro" id="IPR005162">
    <property type="entry name" value="Retrotrans_gag_dom"/>
</dbReference>